<dbReference type="WBParaSite" id="HPBE_0001452501-mRNA-1">
    <property type="protein sequence ID" value="HPBE_0001452501-mRNA-1"/>
    <property type="gene ID" value="HPBE_0001452501"/>
</dbReference>
<evidence type="ECO:0000313" key="3">
    <source>
        <dbReference type="WBParaSite" id="HPBE_0001452501-mRNA-1"/>
    </source>
</evidence>
<proteinExistence type="predicted"/>
<reference evidence="3" key="2">
    <citation type="submission" date="2019-09" db="UniProtKB">
        <authorList>
            <consortium name="WormBaseParasite"/>
        </authorList>
    </citation>
    <scope>IDENTIFICATION</scope>
</reference>
<dbReference type="EMBL" id="UZAH01028401">
    <property type="protein sequence ID" value="VDO99903.1"/>
    <property type="molecule type" value="Genomic_DNA"/>
</dbReference>
<dbReference type="AlphaFoldDB" id="A0A183G0B6"/>
<accession>A0A3P8B5G2</accession>
<accession>A0A183G0B6</accession>
<dbReference type="Proteomes" id="UP000050761">
    <property type="component" value="Unassembled WGS sequence"/>
</dbReference>
<sequence>MSEGHLSLAVALYGFLPRTKRVEPAGHSYECSLLLDKIALGRCTRPVLQNYGESEESSPDEIDDADRSAWYDADDEKYERYLMKLDPNDTKNQDHYKVLGLSKLRFRATLAEIRTCCEFIAVCNVVLA</sequence>
<name>A0A183G0B6_HELPZ</name>
<protein>
    <submittedName>
        <fullName evidence="3">Anaphase-promoting complex subunit 13</fullName>
    </submittedName>
</protein>
<keyword evidence="2" id="KW-1185">Reference proteome</keyword>
<dbReference type="OrthoDB" id="5826530at2759"/>
<organism evidence="2 3">
    <name type="scientific">Heligmosomoides polygyrus</name>
    <name type="common">Parasitic roundworm</name>
    <dbReference type="NCBI Taxonomy" id="6339"/>
    <lineage>
        <taxon>Eukaryota</taxon>
        <taxon>Metazoa</taxon>
        <taxon>Ecdysozoa</taxon>
        <taxon>Nematoda</taxon>
        <taxon>Chromadorea</taxon>
        <taxon>Rhabditida</taxon>
        <taxon>Rhabditina</taxon>
        <taxon>Rhabditomorpha</taxon>
        <taxon>Strongyloidea</taxon>
        <taxon>Heligmosomidae</taxon>
        <taxon>Heligmosomoides</taxon>
    </lineage>
</organism>
<evidence type="ECO:0000313" key="2">
    <source>
        <dbReference type="Proteomes" id="UP000050761"/>
    </source>
</evidence>
<dbReference type="InterPro" id="IPR036869">
    <property type="entry name" value="J_dom_sf"/>
</dbReference>
<dbReference type="SUPFAM" id="SSF46565">
    <property type="entry name" value="Chaperone J-domain"/>
    <property type="match status" value="1"/>
</dbReference>
<gene>
    <name evidence="1" type="ORF">HPBE_LOCUS14526</name>
</gene>
<evidence type="ECO:0000313" key="1">
    <source>
        <dbReference type="EMBL" id="VDO99903.1"/>
    </source>
</evidence>
<reference evidence="1 2" key="1">
    <citation type="submission" date="2018-11" db="EMBL/GenBank/DDBJ databases">
        <authorList>
            <consortium name="Pathogen Informatics"/>
        </authorList>
    </citation>
    <scope>NUCLEOTIDE SEQUENCE [LARGE SCALE GENOMIC DNA]</scope>
</reference>